<dbReference type="EMBL" id="CYKH01001841">
    <property type="protein sequence ID" value="CUG90539.1"/>
    <property type="molecule type" value="Genomic_DNA"/>
</dbReference>
<accession>A0A0S4JPV4</accession>
<evidence type="ECO:0000313" key="2">
    <source>
        <dbReference type="Proteomes" id="UP000051952"/>
    </source>
</evidence>
<organism evidence="1 2">
    <name type="scientific">Bodo saltans</name>
    <name type="common">Flagellated protozoan</name>
    <dbReference type="NCBI Taxonomy" id="75058"/>
    <lineage>
        <taxon>Eukaryota</taxon>
        <taxon>Discoba</taxon>
        <taxon>Euglenozoa</taxon>
        <taxon>Kinetoplastea</taxon>
        <taxon>Metakinetoplastina</taxon>
        <taxon>Eubodonida</taxon>
        <taxon>Bodonidae</taxon>
        <taxon>Bodo</taxon>
    </lineage>
</organism>
<proteinExistence type="predicted"/>
<dbReference type="VEuPathDB" id="TriTrypDB:BSAL_27420"/>
<dbReference type="AlphaFoldDB" id="A0A0S4JPV4"/>
<keyword evidence="2" id="KW-1185">Reference proteome</keyword>
<sequence>MVPSTTPPLVPLALQRQASQLVRQQQLQPDIDEEALLTSSGGFFFSTPPLVPLALQRQASQLVRQQQLQPDIDEEALLTSSAGAITDAFPAGILDAAALYNQKYGKVKKNTGASADAAYRPIAQVRQLRDKFAPKYKAPPTMMELAETADDDPVFEKRKEKFVELTRKLLSDLPALRQSPQLSHPLLTDSSVEATPPLLFAPAKQFPPR</sequence>
<protein>
    <submittedName>
        <fullName evidence="1">Uncharacterized protein</fullName>
    </submittedName>
</protein>
<reference evidence="2" key="1">
    <citation type="submission" date="2015-09" db="EMBL/GenBank/DDBJ databases">
        <authorList>
            <consortium name="Pathogen Informatics"/>
        </authorList>
    </citation>
    <scope>NUCLEOTIDE SEQUENCE [LARGE SCALE GENOMIC DNA]</scope>
    <source>
        <strain evidence="2">Lake Konstanz</strain>
    </source>
</reference>
<name>A0A0S4JPV4_BODSA</name>
<evidence type="ECO:0000313" key="1">
    <source>
        <dbReference type="EMBL" id="CUG90539.1"/>
    </source>
</evidence>
<dbReference type="Proteomes" id="UP000051952">
    <property type="component" value="Unassembled WGS sequence"/>
</dbReference>
<gene>
    <name evidence="1" type="ORF">BSAL_27420</name>
</gene>